<dbReference type="InterPro" id="IPR050882">
    <property type="entry name" value="Prepilin_peptidase/N-MTase"/>
</dbReference>
<feature type="transmembrane region" description="Helical" evidence="1">
    <location>
        <begin position="31"/>
        <end position="51"/>
    </location>
</feature>
<evidence type="ECO:0000256" key="1">
    <source>
        <dbReference type="SAM" id="Phobius"/>
    </source>
</evidence>
<dbReference type="Pfam" id="PF06750">
    <property type="entry name" value="A24_N_bact"/>
    <property type="match status" value="1"/>
</dbReference>
<dbReference type="AlphaFoldDB" id="A0A5C6E9P6"/>
<accession>A0A5C6E9P6</accession>
<feature type="transmembrane region" description="Helical" evidence="1">
    <location>
        <begin position="71"/>
        <end position="92"/>
    </location>
</feature>
<comment type="caution">
    <text evidence="3">The sequence shown here is derived from an EMBL/GenBank/DDBJ whole genome shotgun (WGS) entry which is preliminary data.</text>
</comment>
<feature type="transmembrane region" description="Helical" evidence="1">
    <location>
        <begin position="263"/>
        <end position="282"/>
    </location>
</feature>
<feature type="transmembrane region" description="Helical" evidence="1">
    <location>
        <begin position="145"/>
        <end position="166"/>
    </location>
</feature>
<sequence>MQITSLGETRILHPQEESVARRRRPIRYASILLIAIFCCSVLYVFGMALLQSSQSNLLSFSDLIIPRLIDVVIFLWLFWIGSSFGSFLNVVAWRMPRGESINGRSHCPRCQHQLAARDNFPVFGWLALRGRCRTCRLPISARYPIVESAVGMSIAFVGFAEINQIALPHRPHLGHVGPLGSPVVDAATLFILAYHIFAIAFVWAMGLIRFDQRHLPRELSIFGFGVLITTMLGFPIVGIVPWQMDGGHLQDAKSIFGGSYLDAWMRVLTALVAAAFYARCLAPGLCRDADPKFDPLGKSTRRLIDLILVCAAASIVVGWQMLPTVLILASLISLPLQKRFPDSDAFGTFSLAMPVSLSLHIMLWRLLHQTWFWPSDGSQPIVLLIAAGVVLLIPNWLYEKPKLESPPTDSSSDEA</sequence>
<dbReference type="GO" id="GO:0004190">
    <property type="term" value="F:aspartic-type endopeptidase activity"/>
    <property type="evidence" value="ECO:0007669"/>
    <property type="project" value="TreeGrafter"/>
</dbReference>
<feature type="transmembrane region" description="Helical" evidence="1">
    <location>
        <begin position="303"/>
        <end position="333"/>
    </location>
</feature>
<dbReference type="EMBL" id="SJPY01000001">
    <property type="protein sequence ID" value="TWU45558.1"/>
    <property type="molecule type" value="Genomic_DNA"/>
</dbReference>
<evidence type="ECO:0000313" key="4">
    <source>
        <dbReference type="Proteomes" id="UP000315471"/>
    </source>
</evidence>
<gene>
    <name evidence="3" type="primary">pppA</name>
    <name evidence="3" type="ORF">Q31b_07330</name>
</gene>
<keyword evidence="1" id="KW-1133">Transmembrane helix</keyword>
<feature type="transmembrane region" description="Helical" evidence="1">
    <location>
        <begin position="345"/>
        <end position="367"/>
    </location>
</feature>
<evidence type="ECO:0000313" key="3">
    <source>
        <dbReference type="EMBL" id="TWU45558.1"/>
    </source>
</evidence>
<feature type="domain" description="Prepilin peptidase A24 N-terminal" evidence="2">
    <location>
        <begin position="80"/>
        <end position="157"/>
    </location>
</feature>
<keyword evidence="1" id="KW-0472">Membrane</keyword>
<dbReference type="GO" id="GO:0005886">
    <property type="term" value="C:plasma membrane"/>
    <property type="evidence" value="ECO:0007669"/>
    <property type="project" value="TreeGrafter"/>
</dbReference>
<evidence type="ECO:0000259" key="2">
    <source>
        <dbReference type="Pfam" id="PF06750"/>
    </source>
</evidence>
<feature type="transmembrane region" description="Helical" evidence="1">
    <location>
        <begin position="379"/>
        <end position="398"/>
    </location>
</feature>
<dbReference type="InterPro" id="IPR010627">
    <property type="entry name" value="Prepilin_pept_A24_N"/>
</dbReference>
<dbReference type="PANTHER" id="PTHR30487">
    <property type="entry name" value="TYPE 4 PREPILIN-LIKE PROTEINS LEADER PEPTIDE-PROCESSING ENZYME"/>
    <property type="match status" value="1"/>
</dbReference>
<keyword evidence="4" id="KW-1185">Reference proteome</keyword>
<keyword evidence="1" id="KW-0812">Transmembrane</keyword>
<dbReference type="GO" id="GO:0006465">
    <property type="term" value="P:signal peptide processing"/>
    <property type="evidence" value="ECO:0007669"/>
    <property type="project" value="TreeGrafter"/>
</dbReference>
<name>A0A5C6E9P6_9BACT</name>
<dbReference type="PANTHER" id="PTHR30487:SF0">
    <property type="entry name" value="PREPILIN LEADER PEPTIDASE_N-METHYLTRANSFERASE-RELATED"/>
    <property type="match status" value="1"/>
</dbReference>
<organism evidence="3 4">
    <name type="scientific">Novipirellula aureliae</name>
    <dbReference type="NCBI Taxonomy" id="2527966"/>
    <lineage>
        <taxon>Bacteria</taxon>
        <taxon>Pseudomonadati</taxon>
        <taxon>Planctomycetota</taxon>
        <taxon>Planctomycetia</taxon>
        <taxon>Pirellulales</taxon>
        <taxon>Pirellulaceae</taxon>
        <taxon>Novipirellula</taxon>
    </lineage>
</organism>
<protein>
    <submittedName>
        <fullName evidence="3">Leader peptidase PppA</fullName>
    </submittedName>
</protein>
<dbReference type="Proteomes" id="UP000315471">
    <property type="component" value="Unassembled WGS sequence"/>
</dbReference>
<reference evidence="3 4" key="1">
    <citation type="submission" date="2019-02" db="EMBL/GenBank/DDBJ databases">
        <title>Deep-cultivation of Planctomycetes and their phenomic and genomic characterization uncovers novel biology.</title>
        <authorList>
            <person name="Wiegand S."/>
            <person name="Jogler M."/>
            <person name="Boedeker C."/>
            <person name="Pinto D."/>
            <person name="Vollmers J."/>
            <person name="Rivas-Marin E."/>
            <person name="Kohn T."/>
            <person name="Peeters S.H."/>
            <person name="Heuer A."/>
            <person name="Rast P."/>
            <person name="Oberbeckmann S."/>
            <person name="Bunk B."/>
            <person name="Jeske O."/>
            <person name="Meyerdierks A."/>
            <person name="Storesund J.E."/>
            <person name="Kallscheuer N."/>
            <person name="Luecker S."/>
            <person name="Lage O.M."/>
            <person name="Pohl T."/>
            <person name="Merkel B.J."/>
            <person name="Hornburger P."/>
            <person name="Mueller R.-W."/>
            <person name="Bruemmer F."/>
            <person name="Labrenz M."/>
            <person name="Spormann A.M."/>
            <person name="Op Den Camp H."/>
            <person name="Overmann J."/>
            <person name="Amann R."/>
            <person name="Jetten M.S.M."/>
            <person name="Mascher T."/>
            <person name="Medema M.H."/>
            <person name="Devos D.P."/>
            <person name="Kaster A.-K."/>
            <person name="Ovreas L."/>
            <person name="Rohde M."/>
            <person name="Galperin M.Y."/>
            <person name="Jogler C."/>
        </authorList>
    </citation>
    <scope>NUCLEOTIDE SEQUENCE [LARGE SCALE GENOMIC DNA]</scope>
    <source>
        <strain evidence="3 4">Q31b</strain>
    </source>
</reference>
<feature type="transmembrane region" description="Helical" evidence="1">
    <location>
        <begin position="219"/>
        <end position="243"/>
    </location>
</feature>
<feature type="transmembrane region" description="Helical" evidence="1">
    <location>
        <begin position="186"/>
        <end position="207"/>
    </location>
</feature>
<proteinExistence type="predicted"/>